<evidence type="ECO:0000256" key="1">
    <source>
        <dbReference type="SAM" id="Phobius"/>
    </source>
</evidence>
<sequence>MLYRHGKLVSKRNLILIRLFTIYEIILVATLGALSLIQWISTGSLQASGVISAFLVFQMTVSVLMAYSFWKYRNANKQ</sequence>
<evidence type="ECO:0000313" key="3">
    <source>
        <dbReference type="Proteomes" id="UP000002168"/>
    </source>
</evidence>
<reference evidence="2 3" key="1">
    <citation type="submission" date="2008-02" db="EMBL/GenBank/DDBJ databases">
        <title>Complete sequence of Shewanella woodyi ATCC 51908.</title>
        <authorList>
            <consortium name="US DOE Joint Genome Institute"/>
            <person name="Copeland A."/>
            <person name="Lucas S."/>
            <person name="Lapidus A."/>
            <person name="Glavina del Rio T."/>
            <person name="Dalin E."/>
            <person name="Tice H."/>
            <person name="Bruce D."/>
            <person name="Goodwin L."/>
            <person name="Pitluck S."/>
            <person name="Sims D."/>
            <person name="Brettin T."/>
            <person name="Detter J.C."/>
            <person name="Han C."/>
            <person name="Kuske C.R."/>
            <person name="Schmutz J."/>
            <person name="Larimer F."/>
            <person name="Land M."/>
            <person name="Hauser L."/>
            <person name="Kyrpides N."/>
            <person name="Lykidis A."/>
            <person name="Zhao J.-S."/>
            <person name="Richardson P."/>
        </authorList>
    </citation>
    <scope>NUCLEOTIDE SEQUENCE [LARGE SCALE GENOMIC DNA]</scope>
    <source>
        <strain evidence="3">ATCC 51908 / MS32</strain>
    </source>
</reference>
<feature type="transmembrane region" description="Helical" evidence="1">
    <location>
        <begin position="20"/>
        <end position="41"/>
    </location>
</feature>
<keyword evidence="1" id="KW-0472">Membrane</keyword>
<gene>
    <name evidence="2" type="ordered locus">Swoo_3589</name>
</gene>
<dbReference type="Proteomes" id="UP000002168">
    <property type="component" value="Chromosome"/>
</dbReference>
<feature type="transmembrane region" description="Helical" evidence="1">
    <location>
        <begin position="47"/>
        <end position="70"/>
    </location>
</feature>
<dbReference type="AlphaFoldDB" id="B1KD18"/>
<keyword evidence="1" id="KW-0812">Transmembrane</keyword>
<protein>
    <submittedName>
        <fullName evidence="2">Uncharacterized protein</fullName>
    </submittedName>
</protein>
<accession>B1KD18</accession>
<dbReference type="HOGENOM" id="CLU_2620097_0_0_6"/>
<keyword evidence="1" id="KW-1133">Transmembrane helix</keyword>
<proteinExistence type="predicted"/>
<evidence type="ECO:0000313" key="2">
    <source>
        <dbReference type="EMBL" id="ACA87853.1"/>
    </source>
</evidence>
<keyword evidence="3" id="KW-1185">Reference proteome</keyword>
<organism evidence="2 3">
    <name type="scientific">Shewanella woodyi (strain ATCC 51908 / MS32)</name>
    <dbReference type="NCBI Taxonomy" id="392500"/>
    <lineage>
        <taxon>Bacteria</taxon>
        <taxon>Pseudomonadati</taxon>
        <taxon>Pseudomonadota</taxon>
        <taxon>Gammaproteobacteria</taxon>
        <taxon>Alteromonadales</taxon>
        <taxon>Shewanellaceae</taxon>
        <taxon>Shewanella</taxon>
    </lineage>
</organism>
<name>B1KD18_SHEWM</name>
<dbReference type="EMBL" id="CP000961">
    <property type="protein sequence ID" value="ACA87853.1"/>
    <property type="molecule type" value="Genomic_DNA"/>
</dbReference>
<dbReference type="KEGG" id="swd:Swoo_3589"/>